<dbReference type="EMBL" id="RHJS01000002">
    <property type="protein sequence ID" value="RRK32912.1"/>
    <property type="molecule type" value="Genomic_DNA"/>
</dbReference>
<dbReference type="Gene3D" id="2.160.20.120">
    <property type="match status" value="1"/>
</dbReference>
<reference evidence="2" key="1">
    <citation type="submission" date="2018-10" db="EMBL/GenBank/DDBJ databases">
        <title>Schaedlerella arabinophila gen. nov. sp. nov., isolated from the mouse intestinal tract and comparative analysis with the genome of the closely related altered Schaedler flora strain ASF502.</title>
        <authorList>
            <person name="Miyake S."/>
            <person name="Soh M."/>
            <person name="Seedorf H."/>
        </authorList>
    </citation>
    <scope>NUCLEOTIDE SEQUENCE [LARGE SCALE GENOMIC DNA]</scope>
    <source>
        <strain evidence="2">DSM 106076</strain>
    </source>
</reference>
<keyword evidence="3" id="KW-1185">Reference proteome</keyword>
<dbReference type="Pfam" id="PF13349">
    <property type="entry name" value="DUF4097"/>
    <property type="match status" value="1"/>
</dbReference>
<gene>
    <name evidence="2" type="ORF">EBB54_17250</name>
</gene>
<organism evidence="2 3">
    <name type="scientific">Schaedlerella arabinosiphila</name>
    <dbReference type="NCBI Taxonomy" id="2044587"/>
    <lineage>
        <taxon>Bacteria</taxon>
        <taxon>Bacillati</taxon>
        <taxon>Bacillota</taxon>
        <taxon>Clostridia</taxon>
        <taxon>Lachnospirales</taxon>
        <taxon>Lachnospiraceae</taxon>
        <taxon>Schaedlerella</taxon>
    </lineage>
</organism>
<proteinExistence type="predicted"/>
<evidence type="ECO:0000313" key="2">
    <source>
        <dbReference type="EMBL" id="RRK32912.1"/>
    </source>
</evidence>
<dbReference type="Proteomes" id="UP000274920">
    <property type="component" value="Unassembled WGS sequence"/>
</dbReference>
<protein>
    <recommendedName>
        <fullName evidence="1">DUF4097 domain-containing protein</fullName>
    </recommendedName>
</protein>
<accession>A0A3R8L1C1</accession>
<name>A0A3R8L1C1_9FIRM</name>
<sequence length="298" mass="32168">MKKHWKVFWGMCIALGILGIALCISGMLLGATMEAVRGTFGISGMKNFWESSGSVVDVETLVENHDAGSESGSGDGYGDSYPGRKFSDIRELKIDVTCLEVYIAKWGGSEILADTDNVNQEILDDFVMTGKDGELKIELKNRNKWEKMFQGAYCQGTLFLQIPADLQFEKAKIQVGAGVLKADDLRAEELEIQVGAGEVYLDSFQAQEMDLECGAGEAVLYGDALREAKIECGVGTVHYTASGSQEDYNYEVECGIGSVTVGGDTYSGLGSEHKIHNGGSKKMEIECGIGLVDVSFDG</sequence>
<feature type="domain" description="DUF4097" evidence="1">
    <location>
        <begin position="90"/>
        <end position="240"/>
    </location>
</feature>
<evidence type="ECO:0000313" key="3">
    <source>
        <dbReference type="Proteomes" id="UP000274920"/>
    </source>
</evidence>
<comment type="caution">
    <text evidence="2">The sequence shown here is derived from an EMBL/GenBank/DDBJ whole genome shotgun (WGS) entry which is preliminary data.</text>
</comment>
<dbReference type="RefSeq" id="WP_125128317.1">
    <property type="nucleotide sequence ID" value="NZ_RHJS01000002.1"/>
</dbReference>
<dbReference type="AlphaFoldDB" id="A0A3R8L1C1"/>
<dbReference type="InterPro" id="IPR025164">
    <property type="entry name" value="Toastrack_DUF4097"/>
</dbReference>
<evidence type="ECO:0000259" key="1">
    <source>
        <dbReference type="Pfam" id="PF13349"/>
    </source>
</evidence>